<name>A0ABT6T012_9ACTN</name>
<accession>A0ABT6T012</accession>
<keyword evidence="4" id="KW-0808">Transferase</keyword>
<evidence type="ECO:0000256" key="1">
    <source>
        <dbReference type="SAM" id="MobiDB-lite"/>
    </source>
</evidence>
<keyword evidence="4" id="KW-0012">Acyltransferase</keyword>
<protein>
    <submittedName>
        <fullName evidence="4">Acyltransferase</fullName>
        <ecNumber evidence="4">2.3.-.-</ecNumber>
    </submittedName>
</protein>
<feature type="transmembrane region" description="Helical" evidence="2">
    <location>
        <begin position="245"/>
        <end position="264"/>
    </location>
</feature>
<feature type="transmembrane region" description="Helical" evidence="2">
    <location>
        <begin position="21"/>
        <end position="38"/>
    </location>
</feature>
<evidence type="ECO:0000259" key="3">
    <source>
        <dbReference type="Pfam" id="PF01757"/>
    </source>
</evidence>
<keyword evidence="5" id="KW-1185">Reference proteome</keyword>
<feature type="transmembrane region" description="Helical" evidence="2">
    <location>
        <begin position="172"/>
        <end position="193"/>
    </location>
</feature>
<organism evidence="4 5">
    <name type="scientific">Streptomyces luteolus</name>
    <dbReference type="NCBI Taxonomy" id="3043615"/>
    <lineage>
        <taxon>Bacteria</taxon>
        <taxon>Bacillati</taxon>
        <taxon>Actinomycetota</taxon>
        <taxon>Actinomycetes</taxon>
        <taxon>Kitasatosporales</taxon>
        <taxon>Streptomycetaceae</taxon>
        <taxon>Streptomyces</taxon>
    </lineage>
</organism>
<dbReference type="Proteomes" id="UP001237105">
    <property type="component" value="Unassembled WGS sequence"/>
</dbReference>
<dbReference type="GO" id="GO:0016746">
    <property type="term" value="F:acyltransferase activity"/>
    <property type="evidence" value="ECO:0007669"/>
    <property type="project" value="UniProtKB-KW"/>
</dbReference>
<comment type="caution">
    <text evidence="4">The sequence shown here is derived from an EMBL/GenBank/DDBJ whole genome shotgun (WGS) entry which is preliminary data.</text>
</comment>
<feature type="transmembrane region" description="Helical" evidence="2">
    <location>
        <begin position="58"/>
        <end position="78"/>
    </location>
</feature>
<keyword evidence="2" id="KW-1133">Transmembrane helix</keyword>
<dbReference type="Pfam" id="PF01757">
    <property type="entry name" value="Acyl_transf_3"/>
    <property type="match status" value="1"/>
</dbReference>
<dbReference type="EC" id="2.3.-.-" evidence="4"/>
<keyword evidence="2" id="KW-0812">Transmembrane</keyword>
<dbReference type="EMBL" id="JASCIS010000018">
    <property type="protein sequence ID" value="MDI3420728.1"/>
    <property type="molecule type" value="Genomic_DNA"/>
</dbReference>
<keyword evidence="2" id="KW-0472">Membrane</keyword>
<feature type="domain" description="Acyltransferase 3" evidence="3">
    <location>
        <begin position="15"/>
        <end position="347"/>
    </location>
</feature>
<feature type="compositionally biased region" description="Low complexity" evidence="1">
    <location>
        <begin position="372"/>
        <end position="384"/>
    </location>
</feature>
<feature type="transmembrane region" description="Helical" evidence="2">
    <location>
        <begin position="270"/>
        <end position="288"/>
    </location>
</feature>
<feature type="transmembrane region" description="Helical" evidence="2">
    <location>
        <begin position="300"/>
        <end position="320"/>
    </location>
</feature>
<reference evidence="4 5" key="1">
    <citation type="submission" date="2023-05" db="EMBL/GenBank/DDBJ databases">
        <title>Draft genome sequence of Streptomyces sp. B-S-A12 isolated from a cave soil in Thailand.</title>
        <authorList>
            <person name="Chamroensaksri N."/>
            <person name="Muangham S."/>
        </authorList>
    </citation>
    <scope>NUCLEOTIDE SEQUENCE [LARGE SCALE GENOMIC DNA]</scope>
    <source>
        <strain evidence="4 5">B-S-A12</strain>
    </source>
</reference>
<dbReference type="RefSeq" id="WP_282536594.1">
    <property type="nucleotide sequence ID" value="NZ_JASCIS010000018.1"/>
</dbReference>
<feature type="transmembrane region" description="Helical" evidence="2">
    <location>
        <begin position="332"/>
        <end position="355"/>
    </location>
</feature>
<dbReference type="InterPro" id="IPR050879">
    <property type="entry name" value="Acyltransferase_3"/>
</dbReference>
<sequence length="396" mass="44090">MPDRQLGGNRQKLPSLTGLRFFAAALVFCFHASLAKMLDPFADREFADGYALLFSKAGWAGVSFFFILSGFVLAWSARPGDTLAGFYRRRLLKIYPNHVVTWGIALLFFSATVAGPEVWLPNLLLVHSWVPDLDTFVSVNQPSWSLCSELLFYLLFPLLWRWVRAINGNRLWVWFGITFAGLLGTQLIIWAWVPATPRLEEWPLSELQWWLSYNIPPLRLFEFVLGMLMARVLKEGRWIGLGISPALALTGVGYALALVVPWQFGLNVTLAVPLALLVTAVAAADISGRRTGLRGRFISLLGEVSFAFYLVHYLVLLAVHDLLDERKFATPVALAVLVAAFAFSQLVGWLLFVCVERPVMRRWASGGKKQRVTTSAPSPASVPDAADEAKPVVQQV</sequence>
<feature type="transmembrane region" description="Helical" evidence="2">
    <location>
        <begin position="99"/>
        <end position="121"/>
    </location>
</feature>
<feature type="region of interest" description="Disordered" evidence="1">
    <location>
        <begin position="370"/>
        <end position="396"/>
    </location>
</feature>
<evidence type="ECO:0000313" key="4">
    <source>
        <dbReference type="EMBL" id="MDI3420728.1"/>
    </source>
</evidence>
<feature type="transmembrane region" description="Helical" evidence="2">
    <location>
        <begin position="213"/>
        <end position="233"/>
    </location>
</feature>
<gene>
    <name evidence="4" type="ORF">QIT00_19585</name>
</gene>
<dbReference type="InterPro" id="IPR002656">
    <property type="entry name" value="Acyl_transf_3_dom"/>
</dbReference>
<evidence type="ECO:0000256" key="2">
    <source>
        <dbReference type="SAM" id="Phobius"/>
    </source>
</evidence>
<proteinExistence type="predicted"/>
<evidence type="ECO:0000313" key="5">
    <source>
        <dbReference type="Proteomes" id="UP001237105"/>
    </source>
</evidence>
<feature type="transmembrane region" description="Helical" evidence="2">
    <location>
        <begin position="141"/>
        <end position="160"/>
    </location>
</feature>
<dbReference type="PANTHER" id="PTHR23028">
    <property type="entry name" value="ACETYLTRANSFERASE"/>
    <property type="match status" value="1"/>
</dbReference>